<dbReference type="NCBIfam" id="TIGR01164">
    <property type="entry name" value="rplP_bact"/>
    <property type="match status" value="1"/>
</dbReference>
<sequence>MFGFTAASISRNIWRSGLVATQSQSFVNSSLKPSLLGFARFKHEYAPRFKKLRKAFKGRVSVSTGGSIKGKTLEFGEYGLRLKSNGVRMTAKQLQEADKVIRREIRPSGATLVTRFVCNTPVCIKGNQTRMGKGKGSFSHFACRVKTGKVLFEIMGDVHEKVAKESLRKASDKLPGVFEIIDRSAQIRISPTHCIDRPETVDYVEKLSKNPTKKWANIQSSKEDVYRLYRGR</sequence>
<dbReference type="PANTHER" id="PTHR12220:SF13">
    <property type="entry name" value="LARGE RIBOSOMAL SUBUNIT PROTEIN UL16M"/>
    <property type="match status" value="1"/>
</dbReference>
<dbReference type="STRING" id="559304.G8Y0Z2"/>
<evidence type="ECO:0000313" key="5">
    <source>
        <dbReference type="EMBL" id="CCE86495.1"/>
    </source>
</evidence>
<keyword evidence="2 4" id="KW-0689">Ribosomal protein</keyword>
<dbReference type="Gene3D" id="3.90.1170.10">
    <property type="entry name" value="Ribosomal protein L10e/L16"/>
    <property type="match status" value="1"/>
</dbReference>
<evidence type="ECO:0000256" key="4">
    <source>
        <dbReference type="RuleBase" id="RU004413"/>
    </source>
</evidence>
<evidence type="ECO:0000256" key="1">
    <source>
        <dbReference type="ARBA" id="ARBA00008931"/>
    </source>
</evidence>
<evidence type="ECO:0000313" key="6">
    <source>
        <dbReference type="Proteomes" id="UP000005222"/>
    </source>
</evidence>
<dbReference type="GO" id="GO:0019843">
    <property type="term" value="F:rRNA binding"/>
    <property type="evidence" value="ECO:0007669"/>
    <property type="project" value="InterPro"/>
</dbReference>
<keyword evidence="3 4" id="KW-0687">Ribonucleoprotein</keyword>
<dbReference type="InterPro" id="IPR020798">
    <property type="entry name" value="Ribosomal_uL16_CS"/>
</dbReference>
<proteinExistence type="inferred from homology"/>
<dbReference type="OrthoDB" id="268521at2759"/>
<dbReference type="EMBL" id="FO082046">
    <property type="protein sequence ID" value="CCE86495.1"/>
    <property type="molecule type" value="Genomic_DNA"/>
</dbReference>
<organism evidence="5 6">
    <name type="scientific">Pichia sorbitophila (strain ATCC MYA-4447 / BCRC 22081 / CBS 7064 / NBRC 10061 / NRRL Y-12695)</name>
    <name type="common">Hybrid yeast</name>
    <dbReference type="NCBI Taxonomy" id="559304"/>
    <lineage>
        <taxon>Eukaryota</taxon>
        <taxon>Fungi</taxon>
        <taxon>Dikarya</taxon>
        <taxon>Ascomycota</taxon>
        <taxon>Saccharomycotina</taxon>
        <taxon>Pichiomycetes</taxon>
        <taxon>Debaryomycetaceae</taxon>
        <taxon>Millerozyma</taxon>
    </lineage>
</organism>
<dbReference type="Proteomes" id="UP000005222">
    <property type="component" value="Chromosome N"/>
</dbReference>
<dbReference type="GO" id="GO:0005762">
    <property type="term" value="C:mitochondrial large ribosomal subunit"/>
    <property type="evidence" value="ECO:0007669"/>
    <property type="project" value="TreeGrafter"/>
</dbReference>
<gene>
    <name evidence="5" type="primary">Piso0_004990</name>
    <name evidence="5" type="ORF">GNLVRS01_PISO0N05469g</name>
</gene>
<reference evidence="5 6" key="1">
    <citation type="journal article" date="2012" name="G3 (Bethesda)">
        <title>Pichia sorbitophila, an interspecies yeast hybrid reveals early steps of genome resolution following polyploidization.</title>
        <authorList>
            <person name="Leh Louis V."/>
            <person name="Despons L."/>
            <person name="Friedrich A."/>
            <person name="Martin T."/>
            <person name="Durrens P."/>
            <person name="Casaregola S."/>
            <person name="Neuveglise C."/>
            <person name="Fairhead C."/>
            <person name="Marck C."/>
            <person name="Cruz J.A."/>
            <person name="Straub M.L."/>
            <person name="Kugler V."/>
            <person name="Sacerdot C."/>
            <person name="Uzunov Z."/>
            <person name="Thierry A."/>
            <person name="Weiss S."/>
            <person name="Bleykasten C."/>
            <person name="De Montigny J."/>
            <person name="Jacques N."/>
            <person name="Jung P."/>
            <person name="Lemaire M."/>
            <person name="Mallet S."/>
            <person name="Morel G."/>
            <person name="Richard G.F."/>
            <person name="Sarkar A."/>
            <person name="Savel G."/>
            <person name="Schacherer J."/>
            <person name="Seret M.L."/>
            <person name="Talla E."/>
            <person name="Samson G."/>
            <person name="Jubin C."/>
            <person name="Poulain J."/>
            <person name="Vacherie B."/>
            <person name="Barbe V."/>
            <person name="Pelletier E."/>
            <person name="Sherman D.J."/>
            <person name="Westhof E."/>
            <person name="Weissenbach J."/>
            <person name="Baret P.V."/>
            <person name="Wincker P."/>
            <person name="Gaillardin C."/>
            <person name="Dujon B."/>
            <person name="Souciet J.L."/>
        </authorList>
    </citation>
    <scope>NUCLEOTIDE SEQUENCE [LARGE SCALE GENOMIC DNA]</scope>
    <source>
        <strain evidence="6">ATCC MYA-4447 / BCRC 22081 / CBS 7064 / NBRC 10061 / NRRL Y-12695</strain>
    </source>
</reference>
<evidence type="ECO:0000256" key="3">
    <source>
        <dbReference type="ARBA" id="ARBA00023274"/>
    </source>
</evidence>
<dbReference type="Pfam" id="PF00252">
    <property type="entry name" value="Ribosomal_L16"/>
    <property type="match status" value="1"/>
</dbReference>
<dbReference type="AlphaFoldDB" id="G8Y0Z2"/>
<comment type="similarity">
    <text evidence="1 4">Belongs to the universal ribosomal protein uL16 family.</text>
</comment>
<dbReference type="PANTHER" id="PTHR12220">
    <property type="entry name" value="50S/60S RIBOSOMAL PROTEIN L16"/>
    <property type="match status" value="1"/>
</dbReference>
<dbReference type="PROSITE" id="PS00701">
    <property type="entry name" value="RIBOSOMAL_L16_2"/>
    <property type="match status" value="1"/>
</dbReference>
<name>G8Y0Z2_PICSO</name>
<dbReference type="InterPro" id="IPR000114">
    <property type="entry name" value="Ribosomal_uL16_bact-type"/>
</dbReference>
<dbReference type="GO" id="GO:0003735">
    <property type="term" value="F:structural constituent of ribosome"/>
    <property type="evidence" value="ECO:0007669"/>
    <property type="project" value="InterPro"/>
</dbReference>
<evidence type="ECO:0000256" key="2">
    <source>
        <dbReference type="ARBA" id="ARBA00022980"/>
    </source>
</evidence>
<dbReference type="CDD" id="cd01433">
    <property type="entry name" value="Ribosomal_L16_L10e"/>
    <property type="match status" value="1"/>
</dbReference>
<dbReference type="GO" id="GO:0032543">
    <property type="term" value="P:mitochondrial translation"/>
    <property type="evidence" value="ECO:0007669"/>
    <property type="project" value="TreeGrafter"/>
</dbReference>
<dbReference type="SUPFAM" id="SSF54686">
    <property type="entry name" value="Ribosomal protein L16p/L10e"/>
    <property type="match status" value="1"/>
</dbReference>
<dbReference type="eggNOG" id="KOG3422">
    <property type="taxonomic scope" value="Eukaryota"/>
</dbReference>
<accession>G8Y0Z2</accession>
<dbReference type="InterPro" id="IPR036920">
    <property type="entry name" value="Ribosomal_uL16_sf"/>
</dbReference>
<dbReference type="InterPro" id="IPR047873">
    <property type="entry name" value="Ribosomal_uL16"/>
</dbReference>
<dbReference type="HOGENOM" id="CLU_078858_0_1_1"/>
<protein>
    <submittedName>
        <fullName evidence="5">Piso0_004990 protein</fullName>
    </submittedName>
</protein>
<dbReference type="FunCoup" id="G8Y0Z2">
    <property type="interactions" value="472"/>
</dbReference>
<keyword evidence="6" id="KW-1185">Reference proteome</keyword>
<dbReference type="InterPro" id="IPR016180">
    <property type="entry name" value="Ribosomal_uL16_dom"/>
</dbReference>
<dbReference type="OMA" id="MPGMYEF"/>
<dbReference type="InParanoid" id="G8Y0Z2"/>
<dbReference type="PRINTS" id="PR00060">
    <property type="entry name" value="RIBOSOMALL16"/>
</dbReference>